<proteinExistence type="predicted"/>
<dbReference type="GO" id="GO:0016020">
    <property type="term" value="C:membrane"/>
    <property type="evidence" value="ECO:0007669"/>
    <property type="project" value="UniProtKB-SubCell"/>
</dbReference>
<dbReference type="InterPro" id="IPR032675">
    <property type="entry name" value="LRR_dom_sf"/>
</dbReference>
<dbReference type="EMBL" id="OU503052">
    <property type="protein sequence ID" value="CAI9779424.1"/>
    <property type="molecule type" value="Genomic_DNA"/>
</dbReference>
<name>A0AAD2E6T8_9LAMI</name>
<dbReference type="AlphaFoldDB" id="A0AAD2E6T8"/>
<gene>
    <name evidence="7" type="ORF">FPE_LOCUS26854</name>
</gene>
<dbReference type="PANTHER" id="PTHR48063">
    <property type="entry name" value="LRR RECEPTOR-LIKE KINASE"/>
    <property type="match status" value="1"/>
</dbReference>
<accession>A0AAD2E6T8</accession>
<dbReference type="InterPro" id="IPR001611">
    <property type="entry name" value="Leu-rich_rpt"/>
</dbReference>
<dbReference type="SUPFAM" id="SSF52058">
    <property type="entry name" value="L domain-like"/>
    <property type="match status" value="1"/>
</dbReference>
<keyword evidence="6" id="KW-0325">Glycoprotein</keyword>
<keyword evidence="4" id="KW-1133">Transmembrane helix</keyword>
<organism evidence="7 8">
    <name type="scientific">Fraxinus pennsylvanica</name>
    <dbReference type="NCBI Taxonomy" id="56036"/>
    <lineage>
        <taxon>Eukaryota</taxon>
        <taxon>Viridiplantae</taxon>
        <taxon>Streptophyta</taxon>
        <taxon>Embryophyta</taxon>
        <taxon>Tracheophyta</taxon>
        <taxon>Spermatophyta</taxon>
        <taxon>Magnoliopsida</taxon>
        <taxon>eudicotyledons</taxon>
        <taxon>Gunneridae</taxon>
        <taxon>Pentapetalae</taxon>
        <taxon>asterids</taxon>
        <taxon>lamiids</taxon>
        <taxon>Lamiales</taxon>
        <taxon>Oleaceae</taxon>
        <taxon>Oleeae</taxon>
        <taxon>Fraxinus</taxon>
    </lineage>
</organism>
<dbReference type="Gene3D" id="3.80.10.10">
    <property type="entry name" value="Ribonuclease Inhibitor"/>
    <property type="match status" value="1"/>
</dbReference>
<sequence>MEMLEILDLSRNQLSGEIPNSLADLNFLSVLDLSYNNFTGKIPLGIQLQSFNSSIYTGNSQLCGQPLAKCPGDISNGSASDHGEGNSFEEDDGFITHDFYICMAFGFIIGFWKISEVKEPLSRDKKVLAGERQGLRMALFLL</sequence>
<evidence type="ECO:0000256" key="6">
    <source>
        <dbReference type="ARBA" id="ARBA00023180"/>
    </source>
</evidence>
<dbReference type="PANTHER" id="PTHR48063:SF103">
    <property type="entry name" value="LEUCINE-RICH RECEPTOR-LIKE KINASE FAMILY PROTEIN"/>
    <property type="match status" value="1"/>
</dbReference>
<reference evidence="7" key="1">
    <citation type="submission" date="2023-05" db="EMBL/GenBank/DDBJ databases">
        <authorList>
            <person name="Huff M."/>
        </authorList>
    </citation>
    <scope>NUCLEOTIDE SEQUENCE</scope>
</reference>
<protein>
    <submittedName>
        <fullName evidence="7">Uncharacterized protein</fullName>
    </submittedName>
</protein>
<evidence type="ECO:0000256" key="5">
    <source>
        <dbReference type="ARBA" id="ARBA00023136"/>
    </source>
</evidence>
<keyword evidence="3" id="KW-0732">Signal</keyword>
<evidence type="ECO:0000313" key="8">
    <source>
        <dbReference type="Proteomes" id="UP000834106"/>
    </source>
</evidence>
<dbReference type="Proteomes" id="UP000834106">
    <property type="component" value="Chromosome 17"/>
</dbReference>
<evidence type="ECO:0000256" key="2">
    <source>
        <dbReference type="ARBA" id="ARBA00022692"/>
    </source>
</evidence>
<keyword evidence="8" id="KW-1185">Reference proteome</keyword>
<evidence type="ECO:0000256" key="4">
    <source>
        <dbReference type="ARBA" id="ARBA00022989"/>
    </source>
</evidence>
<dbReference type="InterPro" id="IPR046956">
    <property type="entry name" value="RLP23-like"/>
</dbReference>
<evidence type="ECO:0000256" key="1">
    <source>
        <dbReference type="ARBA" id="ARBA00004479"/>
    </source>
</evidence>
<comment type="subcellular location">
    <subcellularLocation>
        <location evidence="1">Membrane</location>
        <topology evidence="1">Single-pass type I membrane protein</topology>
    </subcellularLocation>
</comment>
<evidence type="ECO:0000256" key="3">
    <source>
        <dbReference type="ARBA" id="ARBA00022729"/>
    </source>
</evidence>
<dbReference type="Pfam" id="PF00560">
    <property type="entry name" value="LRR_1"/>
    <property type="match status" value="2"/>
</dbReference>
<keyword evidence="2" id="KW-0812">Transmembrane</keyword>
<evidence type="ECO:0000313" key="7">
    <source>
        <dbReference type="EMBL" id="CAI9779424.1"/>
    </source>
</evidence>
<dbReference type="PRINTS" id="PR00019">
    <property type="entry name" value="LEURICHRPT"/>
</dbReference>
<keyword evidence="5" id="KW-0472">Membrane</keyword>